<reference evidence="1" key="1">
    <citation type="submission" date="2014-11" db="EMBL/GenBank/DDBJ databases">
        <authorList>
            <person name="Amaro Gonzalez C."/>
        </authorList>
    </citation>
    <scope>NUCLEOTIDE SEQUENCE</scope>
</reference>
<name>A0A0E9XCU7_ANGAN</name>
<protein>
    <submittedName>
        <fullName evidence="1">Uncharacterized protein</fullName>
    </submittedName>
</protein>
<dbReference type="EMBL" id="GBXM01009074">
    <property type="protein sequence ID" value="JAH99503.1"/>
    <property type="molecule type" value="Transcribed_RNA"/>
</dbReference>
<reference evidence="1" key="2">
    <citation type="journal article" date="2015" name="Fish Shellfish Immunol.">
        <title>Early steps in the European eel (Anguilla anguilla)-Vibrio vulnificus interaction in the gills: Role of the RtxA13 toxin.</title>
        <authorList>
            <person name="Callol A."/>
            <person name="Pajuelo D."/>
            <person name="Ebbesson L."/>
            <person name="Teles M."/>
            <person name="MacKenzie S."/>
            <person name="Amaro C."/>
        </authorList>
    </citation>
    <scope>NUCLEOTIDE SEQUENCE</scope>
</reference>
<accession>A0A0E9XCU7</accession>
<proteinExistence type="predicted"/>
<sequence length="11" mass="1330">MEFCSQVHHVL</sequence>
<organism evidence="1">
    <name type="scientific">Anguilla anguilla</name>
    <name type="common">European freshwater eel</name>
    <name type="synonym">Muraena anguilla</name>
    <dbReference type="NCBI Taxonomy" id="7936"/>
    <lineage>
        <taxon>Eukaryota</taxon>
        <taxon>Metazoa</taxon>
        <taxon>Chordata</taxon>
        <taxon>Craniata</taxon>
        <taxon>Vertebrata</taxon>
        <taxon>Euteleostomi</taxon>
        <taxon>Actinopterygii</taxon>
        <taxon>Neopterygii</taxon>
        <taxon>Teleostei</taxon>
        <taxon>Anguilliformes</taxon>
        <taxon>Anguillidae</taxon>
        <taxon>Anguilla</taxon>
    </lineage>
</organism>
<evidence type="ECO:0000313" key="1">
    <source>
        <dbReference type="EMBL" id="JAH99503.1"/>
    </source>
</evidence>